<dbReference type="InterPro" id="IPR006108">
    <property type="entry name" value="3HC_DH_C"/>
</dbReference>
<evidence type="ECO:0000313" key="3">
    <source>
        <dbReference type="Proteomes" id="UP000054717"/>
    </source>
</evidence>
<reference evidence="2" key="1">
    <citation type="submission" date="2016-01" db="EMBL/GenBank/DDBJ databases">
        <authorList>
            <person name="Peeters Charlotte."/>
        </authorList>
    </citation>
    <scope>NUCLEOTIDE SEQUENCE</scope>
    <source>
        <strain evidence="2">LMG 22936</strain>
    </source>
</reference>
<dbReference type="Gene3D" id="1.10.1040.10">
    <property type="entry name" value="N-(1-d-carboxylethyl)-l-norvaline Dehydrogenase, domain 2"/>
    <property type="match status" value="1"/>
</dbReference>
<sequence>MRVPKLSLVQRGVATVEDVDTAIAYGPGVRWARLGPFLNLHASGGSGGITHVLRHLGAAQREWARDLGTYPETEDYIESMARGVETKLQAHDFLEMIRQRDQLLIELLEAKRKLSKIP</sequence>
<keyword evidence="3" id="KW-1185">Reference proteome</keyword>
<dbReference type="Pfam" id="PF00725">
    <property type="entry name" value="3HCDH"/>
    <property type="match status" value="1"/>
</dbReference>
<dbReference type="GO" id="GO:0016616">
    <property type="term" value="F:oxidoreductase activity, acting on the CH-OH group of donors, NAD or NADP as acceptor"/>
    <property type="evidence" value="ECO:0007669"/>
    <property type="project" value="InterPro"/>
</dbReference>
<name>A0A158JDY4_9BURK</name>
<dbReference type="InterPro" id="IPR013328">
    <property type="entry name" value="6PGD_dom2"/>
</dbReference>
<dbReference type="Proteomes" id="UP000054717">
    <property type="component" value="Unassembled WGS sequence"/>
</dbReference>
<protein>
    <submittedName>
        <fullName evidence="2">3-hydroxyacyl-CoA dehydrogenase</fullName>
    </submittedName>
</protein>
<dbReference type="EMBL" id="FCNZ02000016">
    <property type="protein sequence ID" value="SAL67074.1"/>
    <property type="molecule type" value="Genomic_DNA"/>
</dbReference>
<dbReference type="InterPro" id="IPR008927">
    <property type="entry name" value="6-PGluconate_DH-like_C_sf"/>
</dbReference>
<dbReference type="GO" id="GO:0006631">
    <property type="term" value="P:fatty acid metabolic process"/>
    <property type="evidence" value="ECO:0007669"/>
    <property type="project" value="InterPro"/>
</dbReference>
<accession>A0A158JDY4</accession>
<dbReference type="SUPFAM" id="SSF48179">
    <property type="entry name" value="6-phosphogluconate dehydrogenase C-terminal domain-like"/>
    <property type="match status" value="1"/>
</dbReference>
<feature type="domain" description="3-hydroxyacyl-CoA dehydrogenase C-terminal" evidence="1">
    <location>
        <begin position="7"/>
        <end position="57"/>
    </location>
</feature>
<evidence type="ECO:0000313" key="2">
    <source>
        <dbReference type="EMBL" id="SAL67074.1"/>
    </source>
</evidence>
<comment type="caution">
    <text evidence="2">The sequence shown here is derived from an EMBL/GenBank/DDBJ whole genome shotgun (WGS) entry which is preliminary data.</text>
</comment>
<gene>
    <name evidence="2" type="ORF">AWB66_04167</name>
</gene>
<organism evidence="2 3">
    <name type="scientific">Caballeronia telluris</name>
    <dbReference type="NCBI Taxonomy" id="326475"/>
    <lineage>
        <taxon>Bacteria</taxon>
        <taxon>Pseudomonadati</taxon>
        <taxon>Pseudomonadota</taxon>
        <taxon>Betaproteobacteria</taxon>
        <taxon>Burkholderiales</taxon>
        <taxon>Burkholderiaceae</taxon>
        <taxon>Caballeronia</taxon>
    </lineage>
</organism>
<evidence type="ECO:0000259" key="1">
    <source>
        <dbReference type="Pfam" id="PF00725"/>
    </source>
</evidence>
<proteinExistence type="predicted"/>
<dbReference type="STRING" id="326475.AWB66_04167"/>
<dbReference type="AlphaFoldDB" id="A0A158JDY4"/>